<dbReference type="AlphaFoldDB" id="A0AA41QHN6"/>
<comment type="similarity">
    <text evidence="1">Belongs to the short-chain dehydrogenases/reductases (SDR) family.</text>
</comment>
<dbReference type="InterPro" id="IPR002347">
    <property type="entry name" value="SDR_fam"/>
</dbReference>
<organism evidence="3 4">
    <name type="scientific">Antribacter soli</name>
    <dbReference type="NCBI Taxonomy" id="2910976"/>
    <lineage>
        <taxon>Bacteria</taxon>
        <taxon>Bacillati</taxon>
        <taxon>Actinomycetota</taxon>
        <taxon>Actinomycetes</taxon>
        <taxon>Micrococcales</taxon>
        <taxon>Promicromonosporaceae</taxon>
        <taxon>Antribacter</taxon>
    </lineage>
</organism>
<protein>
    <submittedName>
        <fullName evidence="3">SDR family oxidoreductase</fullName>
    </submittedName>
</protein>
<dbReference type="Proteomes" id="UP001165405">
    <property type="component" value="Unassembled WGS sequence"/>
</dbReference>
<name>A0AA41QHN6_9MICO</name>
<dbReference type="Pfam" id="PF13561">
    <property type="entry name" value="adh_short_C2"/>
    <property type="match status" value="1"/>
</dbReference>
<dbReference type="PANTHER" id="PTHR43639:SF1">
    <property type="entry name" value="SHORT-CHAIN DEHYDROGENASE_REDUCTASE FAMILY PROTEIN"/>
    <property type="match status" value="1"/>
</dbReference>
<dbReference type="EMBL" id="JAKGSG010000059">
    <property type="protein sequence ID" value="MCF4123367.1"/>
    <property type="molecule type" value="Genomic_DNA"/>
</dbReference>
<keyword evidence="2" id="KW-0560">Oxidoreductase</keyword>
<keyword evidence="4" id="KW-1185">Reference proteome</keyword>
<dbReference type="PRINTS" id="PR00080">
    <property type="entry name" value="SDRFAMILY"/>
</dbReference>
<dbReference type="FunFam" id="3.40.50.720:FF:000084">
    <property type="entry name" value="Short-chain dehydrogenase reductase"/>
    <property type="match status" value="1"/>
</dbReference>
<dbReference type="InterPro" id="IPR036291">
    <property type="entry name" value="NAD(P)-bd_dom_sf"/>
</dbReference>
<dbReference type="RefSeq" id="WP_236091179.1">
    <property type="nucleotide sequence ID" value="NZ_JAKGSG010000059.1"/>
</dbReference>
<dbReference type="SUPFAM" id="SSF51735">
    <property type="entry name" value="NAD(P)-binding Rossmann-fold domains"/>
    <property type="match status" value="1"/>
</dbReference>
<evidence type="ECO:0000256" key="1">
    <source>
        <dbReference type="ARBA" id="ARBA00006484"/>
    </source>
</evidence>
<evidence type="ECO:0000313" key="4">
    <source>
        <dbReference type="Proteomes" id="UP001165405"/>
    </source>
</evidence>
<proteinExistence type="inferred from homology"/>
<gene>
    <name evidence="3" type="ORF">L1785_20580</name>
</gene>
<evidence type="ECO:0000313" key="3">
    <source>
        <dbReference type="EMBL" id="MCF4123367.1"/>
    </source>
</evidence>
<dbReference type="PRINTS" id="PR00081">
    <property type="entry name" value="GDHRDH"/>
</dbReference>
<reference evidence="3" key="1">
    <citation type="submission" date="2022-01" db="EMBL/GenBank/DDBJ databases">
        <title>Antribacter sp. nov., isolated from Guizhou of China.</title>
        <authorList>
            <person name="Chengliang C."/>
            <person name="Ya Z."/>
        </authorList>
    </citation>
    <scope>NUCLEOTIDE SEQUENCE</scope>
    <source>
        <strain evidence="3">KLBMP 9083</strain>
    </source>
</reference>
<dbReference type="PANTHER" id="PTHR43639">
    <property type="entry name" value="OXIDOREDUCTASE, SHORT-CHAIN DEHYDROGENASE/REDUCTASE FAMILY (AFU_ORTHOLOGUE AFUA_5G02870)"/>
    <property type="match status" value="1"/>
</dbReference>
<accession>A0AA41QHN6</accession>
<comment type="caution">
    <text evidence="3">The sequence shown here is derived from an EMBL/GenBank/DDBJ whole genome shotgun (WGS) entry which is preliminary data.</text>
</comment>
<evidence type="ECO:0000256" key="2">
    <source>
        <dbReference type="ARBA" id="ARBA00023002"/>
    </source>
</evidence>
<dbReference type="Gene3D" id="3.40.50.720">
    <property type="entry name" value="NAD(P)-binding Rossmann-like Domain"/>
    <property type="match status" value="1"/>
</dbReference>
<sequence length="244" mass="25297">MELEGKNALVTAGSRGIGRAIALALGERGANVVVNYNTSPDAATEVVEAITARGGKAAAIQADLGVTEDVARLFKEAEQALGGLDIVVNNVGINLVAPLAETDEDEFDRTVAVNFKGSFLVMKHAAKLVSDNGRIINISTGNTRVTMPMIGVYAGTKAAVEQMTFSLAKEVGSRGITVNAVLPGLTDTEGLRPEIREHAGPIVGMTPLGRMGQPEDIAEVVAFLASEKARWVTGQAISASGGLS</sequence>
<dbReference type="GO" id="GO:0016491">
    <property type="term" value="F:oxidoreductase activity"/>
    <property type="evidence" value="ECO:0007669"/>
    <property type="project" value="UniProtKB-KW"/>
</dbReference>